<evidence type="ECO:0000256" key="6">
    <source>
        <dbReference type="SAM" id="Phobius"/>
    </source>
</evidence>
<feature type="domain" description="Membrane transport protein MMPL" evidence="7">
    <location>
        <begin position="138"/>
        <end position="354"/>
    </location>
</feature>
<dbReference type="InterPro" id="IPR050545">
    <property type="entry name" value="Mycobact_MmpL"/>
</dbReference>
<evidence type="ECO:0000256" key="1">
    <source>
        <dbReference type="ARBA" id="ARBA00004651"/>
    </source>
</evidence>
<sequence>MLKLGEAITRKRKLILVVAVLLLIPSVLGMIATRINYDVLSYLPDDIQTIKGQDILLDDFGKGGFAMVMVDGMNQKDVSALKSKFEDVDHVDSVIWYDSIVDSSVPLEMVPGDVYKKFNSGDTTLMAVFFDEGTSADGSLEAVAKIRQIGGKQCFVSSMTAFVEDLKELAEKEEPIYVGLAVLLCCIILAIFMDSWMIPVVFMAGIGMAILYNLGSNFFLGQVSYITKALSAVLQLGVTMDYSIFLWHSYEEQRQDPSKDKNAAMAQAISNTFASITGSSITTVAGFLAMCFMTFTLGRDLGIVMAKGVIFGVLGCITILPSLILTFERAIEKTRHKNITPKFDKLSAKITKKPGIFAVIFIVLLVPALFGYTHTSVYYNLDKSVPQTLPFAVANEKLGDEFDMNTTHMLLVDADMDKKDVDDMMSDIDKVDGVKYTMGLESALGPAVPDEILPGEVGSIVKSDDYQLLIISSKYKVASDKVNKQIDEINQVVKQYDNKGMLIGEAPCTKDLIDITDRDFKVVSAISILAILLIIAFVLRSVSLPIILVAVIELAIFINMGIPYFTGTELPFIASICIGTIQLGSTVDYAILMTTRYKRERFLGNDKRTSVRIAHSTSMPSIMVSALGFFAATFGVAIYSDIDIISSLCTLMARGAIISMLVVMFILPSMFMLFDKLICKTSKGFIKKDGNGNTGGKGAIPPIMDTAE</sequence>
<feature type="transmembrane region" description="Helical" evidence="6">
    <location>
        <begin position="176"/>
        <end position="193"/>
    </location>
</feature>
<evidence type="ECO:0000256" key="5">
    <source>
        <dbReference type="ARBA" id="ARBA00023136"/>
    </source>
</evidence>
<evidence type="ECO:0000259" key="7">
    <source>
        <dbReference type="Pfam" id="PF03176"/>
    </source>
</evidence>
<evidence type="ECO:0000256" key="3">
    <source>
        <dbReference type="ARBA" id="ARBA00022692"/>
    </source>
</evidence>
<feature type="transmembrane region" description="Helical" evidence="6">
    <location>
        <begin position="520"/>
        <end position="539"/>
    </location>
</feature>
<dbReference type="InterPro" id="IPR004869">
    <property type="entry name" value="MMPL_dom"/>
</dbReference>
<dbReference type="RefSeq" id="WP_249286619.1">
    <property type="nucleotide sequence ID" value="NZ_JACRWC010000051.1"/>
</dbReference>
<keyword evidence="9" id="KW-1185">Reference proteome</keyword>
<dbReference type="PANTHER" id="PTHR33406:SF13">
    <property type="entry name" value="MEMBRANE PROTEIN YDFJ"/>
    <property type="match status" value="1"/>
</dbReference>
<name>A0A923SLI9_9FIRM</name>
<feature type="transmembrane region" description="Helical" evidence="6">
    <location>
        <begin position="613"/>
        <end position="639"/>
    </location>
</feature>
<evidence type="ECO:0000256" key="4">
    <source>
        <dbReference type="ARBA" id="ARBA00022989"/>
    </source>
</evidence>
<proteinExistence type="predicted"/>
<reference evidence="8" key="1">
    <citation type="submission" date="2020-08" db="EMBL/GenBank/DDBJ databases">
        <authorList>
            <person name="Liu C."/>
            <person name="Sun Q."/>
        </authorList>
    </citation>
    <scope>NUCLEOTIDE SEQUENCE</scope>
    <source>
        <strain evidence="8">BX16</strain>
    </source>
</reference>
<protein>
    <submittedName>
        <fullName evidence="8">MMPL family transporter</fullName>
    </submittedName>
</protein>
<feature type="transmembrane region" description="Helical" evidence="6">
    <location>
        <begin position="355"/>
        <end position="373"/>
    </location>
</feature>
<feature type="transmembrane region" description="Helical" evidence="6">
    <location>
        <begin position="572"/>
        <end position="592"/>
    </location>
</feature>
<dbReference type="PANTHER" id="PTHR33406">
    <property type="entry name" value="MEMBRANE PROTEIN MJ1562-RELATED"/>
    <property type="match status" value="1"/>
</dbReference>
<dbReference type="Proteomes" id="UP000644115">
    <property type="component" value="Unassembled WGS sequence"/>
</dbReference>
<keyword evidence="5 6" id="KW-0472">Membrane</keyword>
<keyword evidence="4 6" id="KW-1133">Transmembrane helix</keyword>
<dbReference type="GO" id="GO:0005886">
    <property type="term" value="C:plasma membrane"/>
    <property type="evidence" value="ECO:0007669"/>
    <property type="project" value="UniProtKB-SubCell"/>
</dbReference>
<keyword evidence="2" id="KW-1003">Cell membrane</keyword>
<feature type="domain" description="Membrane transport protein MMPL" evidence="7">
    <location>
        <begin position="402"/>
        <end position="674"/>
    </location>
</feature>
<feature type="transmembrane region" description="Helical" evidence="6">
    <location>
        <begin position="546"/>
        <end position="566"/>
    </location>
</feature>
<feature type="transmembrane region" description="Helical" evidence="6">
    <location>
        <begin position="268"/>
        <end position="295"/>
    </location>
</feature>
<dbReference type="EMBL" id="JACRWC010000051">
    <property type="protein sequence ID" value="MBC5999152.1"/>
    <property type="molecule type" value="Genomic_DNA"/>
</dbReference>
<feature type="transmembrane region" description="Helical" evidence="6">
    <location>
        <begin position="651"/>
        <end position="674"/>
    </location>
</feature>
<feature type="transmembrane region" description="Helical" evidence="6">
    <location>
        <begin position="301"/>
        <end position="327"/>
    </location>
</feature>
<evidence type="ECO:0000313" key="9">
    <source>
        <dbReference type="Proteomes" id="UP000644115"/>
    </source>
</evidence>
<dbReference type="Pfam" id="PF03176">
    <property type="entry name" value="MMPL"/>
    <property type="match status" value="2"/>
</dbReference>
<keyword evidence="3 6" id="KW-0812">Transmembrane</keyword>
<evidence type="ECO:0000313" key="8">
    <source>
        <dbReference type="EMBL" id="MBC5999152.1"/>
    </source>
</evidence>
<comment type="caution">
    <text evidence="8">The sequence shown here is derived from an EMBL/GenBank/DDBJ whole genome shotgun (WGS) entry which is preliminary data.</text>
</comment>
<feature type="transmembrane region" description="Helical" evidence="6">
    <location>
        <begin position="200"/>
        <end position="219"/>
    </location>
</feature>
<gene>
    <name evidence="8" type="ORF">H8876_03950</name>
</gene>
<comment type="subcellular location">
    <subcellularLocation>
        <location evidence="1">Cell membrane</location>
        <topology evidence="1">Multi-pass membrane protein</topology>
    </subcellularLocation>
</comment>
<dbReference type="SUPFAM" id="SSF82866">
    <property type="entry name" value="Multidrug efflux transporter AcrB transmembrane domain"/>
    <property type="match status" value="2"/>
</dbReference>
<dbReference type="Gene3D" id="1.20.1640.10">
    <property type="entry name" value="Multidrug efflux transporter AcrB transmembrane domain"/>
    <property type="match status" value="2"/>
</dbReference>
<organism evidence="8 9">
    <name type="scientific">Lentihominibacter faecis</name>
    <dbReference type="NCBI Taxonomy" id="2764712"/>
    <lineage>
        <taxon>Bacteria</taxon>
        <taxon>Bacillati</taxon>
        <taxon>Bacillota</taxon>
        <taxon>Clostridia</taxon>
        <taxon>Peptostreptococcales</taxon>
        <taxon>Anaerovoracaceae</taxon>
        <taxon>Lentihominibacter</taxon>
    </lineage>
</organism>
<dbReference type="AlphaFoldDB" id="A0A923SLI9"/>
<evidence type="ECO:0000256" key="2">
    <source>
        <dbReference type="ARBA" id="ARBA00022475"/>
    </source>
</evidence>
<accession>A0A923SLI9</accession>